<reference evidence="3" key="1">
    <citation type="submission" date="2025-08" db="UniProtKB">
        <authorList>
            <consortium name="RefSeq"/>
        </authorList>
    </citation>
    <scope>IDENTIFICATION</scope>
    <source>
        <tissue evidence="3">Silk gland</tissue>
    </source>
</reference>
<keyword evidence="2" id="KW-1185">Reference proteome</keyword>
<feature type="transmembrane region" description="Helical" evidence="1">
    <location>
        <begin position="67"/>
        <end position="86"/>
    </location>
</feature>
<keyword evidence="1" id="KW-0472">Membrane</keyword>
<dbReference type="AlphaFoldDB" id="A0A6J2KA63"/>
<dbReference type="RefSeq" id="XP_028037204.1">
    <property type="nucleotide sequence ID" value="XM_028181403.1"/>
</dbReference>
<keyword evidence="1" id="KW-0812">Transmembrane</keyword>
<evidence type="ECO:0000256" key="1">
    <source>
        <dbReference type="SAM" id="Phobius"/>
    </source>
</evidence>
<evidence type="ECO:0000313" key="2">
    <source>
        <dbReference type="Proteomes" id="UP000504629"/>
    </source>
</evidence>
<sequence length="163" mass="18283">MACPTFLQACFKTDTACGRCLSKKMTCYVLAIILFILEALEFVSFVFQPSSMRPTTTHLNNAEVAVGVLVSLLCLFFSALLIVGLYKDRLSYLKAYMIYAIIVITFSTIGFFMLLFTRPSEMGLRGFFNMVISITLLVLSLLAVRAYHAQGRSYNNNNQRGII</sequence>
<feature type="transmembrane region" description="Helical" evidence="1">
    <location>
        <begin position="122"/>
        <end position="144"/>
    </location>
</feature>
<feature type="transmembrane region" description="Helical" evidence="1">
    <location>
        <begin position="98"/>
        <end position="116"/>
    </location>
</feature>
<dbReference type="GeneID" id="114248229"/>
<dbReference type="Proteomes" id="UP000504629">
    <property type="component" value="Unplaced"/>
</dbReference>
<organism evidence="2 3">
    <name type="scientific">Bombyx mandarina</name>
    <name type="common">Wild silk moth</name>
    <name type="synonym">Wild silkworm</name>
    <dbReference type="NCBI Taxonomy" id="7092"/>
    <lineage>
        <taxon>Eukaryota</taxon>
        <taxon>Metazoa</taxon>
        <taxon>Ecdysozoa</taxon>
        <taxon>Arthropoda</taxon>
        <taxon>Hexapoda</taxon>
        <taxon>Insecta</taxon>
        <taxon>Pterygota</taxon>
        <taxon>Neoptera</taxon>
        <taxon>Endopterygota</taxon>
        <taxon>Lepidoptera</taxon>
        <taxon>Glossata</taxon>
        <taxon>Ditrysia</taxon>
        <taxon>Bombycoidea</taxon>
        <taxon>Bombycidae</taxon>
        <taxon>Bombycinae</taxon>
        <taxon>Bombyx</taxon>
    </lineage>
</organism>
<accession>A0A6J2KA63</accession>
<feature type="transmembrane region" description="Helical" evidence="1">
    <location>
        <begin position="28"/>
        <end position="47"/>
    </location>
</feature>
<name>A0A6J2KA63_BOMMA</name>
<dbReference type="KEGG" id="bman:114248229"/>
<keyword evidence="1" id="KW-1133">Transmembrane helix</keyword>
<proteinExistence type="predicted"/>
<evidence type="ECO:0000313" key="3">
    <source>
        <dbReference type="RefSeq" id="XP_028037204.1"/>
    </source>
</evidence>
<gene>
    <name evidence="3" type="primary">LOC114248229</name>
</gene>
<dbReference type="OrthoDB" id="2354286at2759"/>
<protein>
    <submittedName>
        <fullName evidence="3">Uncharacterized protein LOC114248229</fullName>
    </submittedName>
</protein>